<keyword evidence="4" id="KW-1185">Reference proteome</keyword>
<dbReference type="OrthoDB" id="271644at2759"/>
<accession>A0A836HB22</accession>
<evidence type="ECO:0000256" key="1">
    <source>
        <dbReference type="SAM" id="MobiDB-lite"/>
    </source>
</evidence>
<evidence type="ECO:0000256" key="2">
    <source>
        <dbReference type="SAM" id="Phobius"/>
    </source>
</evidence>
<dbReference type="AlphaFoldDB" id="A0A836HB22"/>
<dbReference type="PANTHER" id="PTHR21535">
    <property type="entry name" value="MAGNESIUM AND COBALT TRANSPORT PROTEIN/MITOCHONDRIAL IMPORT INNER MEMBRANE TRANSLOCASE SUBUNIT TIM8"/>
    <property type="match status" value="1"/>
</dbReference>
<dbReference type="EMBL" id="JAFJZO010000036">
    <property type="protein sequence ID" value="KAG5489991.1"/>
    <property type="molecule type" value="Genomic_DNA"/>
</dbReference>
<dbReference type="SUPFAM" id="SSF143865">
    <property type="entry name" value="CorA soluble domain-like"/>
    <property type="match status" value="1"/>
</dbReference>
<dbReference type="KEGG" id="phet:94286239"/>
<keyword evidence="2" id="KW-1133">Transmembrane helix</keyword>
<keyword evidence="2" id="KW-0812">Transmembrane</keyword>
<gene>
    <name evidence="3" type="ORF">JKF63_00110</name>
</gene>
<protein>
    <submittedName>
        <fullName evidence="3">Uncharacterized protein</fullName>
    </submittedName>
</protein>
<sequence length="649" mass="72736">MKSRRCHAAADEVVDPSPFDYTLLSHLYVHSDGTDVIDFGGLPPGKERQGRVDAFLKNRSFTPGTTRREPEAVGSYLHLCVGENEGAAVDDTEGCTVPSEQTSKPPCRMPAPVSNLVRIEDKAEHWWFFCQATEDSLPYARLLRGTDDFLRHLRAHKMELPRGLVAGSNPETAAEKLGEAQSHSRHRDTDNLNPTAALPLTKWLDIQVDRSNPASAKRVAELLALLPISQETKDHCLHLPTVDMIDVNSVTAAEDLHPASEYIFLNLMCTPVSDHDVSRSGVMNTTPATSKTTTPAPKASATRAKSKKSFWQLLKCENTDPSTRDRTKAKPVKLSRRTSAEHSSPGTYLRHRGVMEMRFDAARVGAPRTAVPEPVAVAVIVFKDWIFTIHEKPFAEMDDLLRMVQLHCSPPEVPTGALCHKALLHPTMQRRFTSTFAMSALLQIVVGHHLDSITLAQAVDQLGDHVFDVKKKRQDQDAVLHRITAVRRCFGQCGTDTARREVIFATLLQPMYLDRFFVADTAVRRELENAQAHLWQFQREISDCRDTVAASNWHHNVAIQWVLLRRGNRALRTALLLTEVTNIMYPIVTIQTLYSMNMRLPYEAESEPPHTTLVPFFVLAGVFLLYCVLCAGAIRRLLIRKSFETRLLA</sequence>
<dbReference type="RefSeq" id="XP_067752319.1">
    <property type="nucleotide sequence ID" value="XM_067896162.1"/>
</dbReference>
<feature type="region of interest" description="Disordered" evidence="1">
    <location>
        <begin position="173"/>
        <end position="194"/>
    </location>
</feature>
<keyword evidence="2" id="KW-0472">Membrane</keyword>
<organism evidence="3 4">
    <name type="scientific">Porcisia hertigi</name>
    <dbReference type="NCBI Taxonomy" id="2761500"/>
    <lineage>
        <taxon>Eukaryota</taxon>
        <taxon>Discoba</taxon>
        <taxon>Euglenozoa</taxon>
        <taxon>Kinetoplastea</taxon>
        <taxon>Metakinetoplastina</taxon>
        <taxon>Trypanosomatida</taxon>
        <taxon>Trypanosomatidae</taxon>
        <taxon>Leishmaniinae</taxon>
        <taxon>Porcisia</taxon>
    </lineage>
</organism>
<feature type="compositionally biased region" description="Low complexity" evidence="1">
    <location>
        <begin position="285"/>
        <end position="302"/>
    </location>
</feature>
<proteinExistence type="predicted"/>
<dbReference type="PANTHER" id="PTHR21535:SF92">
    <property type="entry name" value="CATION TRANSPORTER"/>
    <property type="match status" value="1"/>
</dbReference>
<evidence type="ECO:0000313" key="4">
    <source>
        <dbReference type="Proteomes" id="UP000674318"/>
    </source>
</evidence>
<dbReference type="GeneID" id="94286239"/>
<dbReference type="Proteomes" id="UP000674318">
    <property type="component" value="Unassembled WGS sequence"/>
</dbReference>
<dbReference type="InterPro" id="IPR045861">
    <property type="entry name" value="CorA_cytoplasmic_dom"/>
</dbReference>
<feature type="transmembrane region" description="Helical" evidence="2">
    <location>
        <begin position="574"/>
        <end position="594"/>
    </location>
</feature>
<name>A0A836HB22_9TRYP</name>
<feature type="transmembrane region" description="Helical" evidence="2">
    <location>
        <begin position="614"/>
        <end position="634"/>
    </location>
</feature>
<feature type="region of interest" description="Disordered" evidence="1">
    <location>
        <begin position="319"/>
        <end position="346"/>
    </location>
</feature>
<evidence type="ECO:0000313" key="3">
    <source>
        <dbReference type="EMBL" id="KAG5489991.1"/>
    </source>
</evidence>
<comment type="caution">
    <text evidence="3">The sequence shown here is derived from an EMBL/GenBank/DDBJ whole genome shotgun (WGS) entry which is preliminary data.</text>
</comment>
<reference evidence="3 4" key="1">
    <citation type="submission" date="2021-02" db="EMBL/GenBank/DDBJ databases">
        <title>Porcisia hertigi Genome sequencing and assembly.</title>
        <authorList>
            <person name="Almutairi H."/>
            <person name="Gatherer D."/>
        </authorList>
    </citation>
    <scope>NUCLEOTIDE SEQUENCE [LARGE SCALE GENOMIC DNA]</scope>
    <source>
        <strain evidence="3 4">C119</strain>
    </source>
</reference>
<feature type="region of interest" description="Disordered" evidence="1">
    <location>
        <begin position="278"/>
        <end position="302"/>
    </location>
</feature>